<sequence>MTNILRKLWVPVMTLMAITGMGQMPIFKRYYIADIPGLAWLGQPFTVHWVHYIGAAVLMFMIAWFTTLWLAKQRKLTASGKLRIILLALLIITGYVRVIKNLPDVHFSPTSTMLIDWTHLLFAILLGVAAIWSAQTGRKDYVIE</sequence>
<reference evidence="2 3" key="1">
    <citation type="submission" date="2016-11" db="EMBL/GenBank/DDBJ databases">
        <authorList>
            <person name="Varghese N."/>
            <person name="Submissions S."/>
        </authorList>
    </citation>
    <scope>NUCLEOTIDE SEQUENCE [LARGE SCALE GENOMIC DNA]</scope>
    <source>
        <strain evidence="2 3">DSM 17919</strain>
    </source>
</reference>
<dbReference type="RefSeq" id="WP_026364716.1">
    <property type="nucleotide sequence ID" value="NZ_CP192219.1"/>
</dbReference>
<protein>
    <recommendedName>
        <fullName evidence="4">FeS-binding protein</fullName>
    </recommendedName>
</protein>
<feature type="transmembrane region" description="Helical" evidence="1">
    <location>
        <begin position="114"/>
        <end position="134"/>
    </location>
</feature>
<keyword evidence="1" id="KW-1133">Transmembrane helix</keyword>
<evidence type="ECO:0000256" key="1">
    <source>
        <dbReference type="SAM" id="Phobius"/>
    </source>
</evidence>
<dbReference type="Proteomes" id="UP000184001">
    <property type="component" value="Unassembled WGS sequence"/>
</dbReference>
<evidence type="ECO:0008006" key="4">
    <source>
        <dbReference type="Google" id="ProtNLM"/>
    </source>
</evidence>
<keyword evidence="1" id="KW-0812">Transmembrane</keyword>
<feature type="transmembrane region" description="Helical" evidence="1">
    <location>
        <begin position="82"/>
        <end position="99"/>
    </location>
</feature>
<dbReference type="AlphaFoldDB" id="A0A8G2CBI4"/>
<name>A0A8G2CBI4_9BACT</name>
<dbReference type="EMBL" id="FQZR01000005">
    <property type="protein sequence ID" value="SHJ37189.1"/>
    <property type="molecule type" value="Genomic_DNA"/>
</dbReference>
<organism evidence="2 3">
    <name type="scientific">Halodesulfovibrio aestuarii</name>
    <dbReference type="NCBI Taxonomy" id="126333"/>
    <lineage>
        <taxon>Bacteria</taxon>
        <taxon>Pseudomonadati</taxon>
        <taxon>Thermodesulfobacteriota</taxon>
        <taxon>Desulfovibrionia</taxon>
        <taxon>Desulfovibrionales</taxon>
        <taxon>Desulfovibrionaceae</taxon>
        <taxon>Halodesulfovibrio</taxon>
    </lineage>
</organism>
<accession>A0A8G2CBI4</accession>
<feature type="transmembrane region" description="Helical" evidence="1">
    <location>
        <begin position="7"/>
        <end position="27"/>
    </location>
</feature>
<comment type="caution">
    <text evidence="2">The sequence shown here is derived from an EMBL/GenBank/DDBJ whole genome shotgun (WGS) entry which is preliminary data.</text>
</comment>
<proteinExistence type="predicted"/>
<evidence type="ECO:0000313" key="2">
    <source>
        <dbReference type="EMBL" id="SHJ37189.1"/>
    </source>
</evidence>
<evidence type="ECO:0000313" key="3">
    <source>
        <dbReference type="Proteomes" id="UP000184001"/>
    </source>
</evidence>
<feature type="transmembrane region" description="Helical" evidence="1">
    <location>
        <begin position="47"/>
        <end position="70"/>
    </location>
</feature>
<keyword evidence="1" id="KW-0472">Membrane</keyword>
<gene>
    <name evidence="2" type="ORF">SAMN05660830_02273</name>
</gene>